<accession>A0AAC9PTC3</accession>
<proteinExistence type="predicted"/>
<dbReference type="KEGG" id="acad:UA74_19790"/>
<gene>
    <name evidence="11" type="ORF">UA74_19790</name>
</gene>
<evidence type="ECO:0000256" key="7">
    <source>
        <dbReference type="ARBA" id="ARBA00023014"/>
    </source>
</evidence>
<keyword evidence="2" id="KW-0285">Flavoprotein</keyword>
<dbReference type="Pfam" id="PF02913">
    <property type="entry name" value="FAD-oxidase_C"/>
    <property type="match status" value="1"/>
</dbReference>
<feature type="compositionally biased region" description="Low complexity" evidence="8">
    <location>
        <begin position="717"/>
        <end position="742"/>
    </location>
</feature>
<dbReference type="SUPFAM" id="SSF56176">
    <property type="entry name" value="FAD-binding/transporter-associated domain-like"/>
    <property type="match status" value="1"/>
</dbReference>
<evidence type="ECO:0000259" key="9">
    <source>
        <dbReference type="PROSITE" id="PS51379"/>
    </source>
</evidence>
<dbReference type="Gene3D" id="3.30.70.2740">
    <property type="match status" value="1"/>
</dbReference>
<evidence type="ECO:0000256" key="8">
    <source>
        <dbReference type="SAM" id="MobiDB-lite"/>
    </source>
</evidence>
<dbReference type="InterPro" id="IPR004017">
    <property type="entry name" value="Cys_rich_dom"/>
</dbReference>
<protein>
    <submittedName>
        <fullName evidence="11">FAD/FMN-dependent dehydrogenase</fullName>
    </submittedName>
</protein>
<evidence type="ECO:0000256" key="2">
    <source>
        <dbReference type="ARBA" id="ARBA00022630"/>
    </source>
</evidence>
<dbReference type="GO" id="GO:0008720">
    <property type="term" value="F:D-lactate dehydrogenase (NAD+) activity"/>
    <property type="evidence" value="ECO:0007669"/>
    <property type="project" value="TreeGrafter"/>
</dbReference>
<keyword evidence="4" id="KW-0274">FAD</keyword>
<name>A0AAC9PTC3_9PSEU</name>
<dbReference type="PANTHER" id="PTHR11748:SF119">
    <property type="entry name" value="D-2-HYDROXYGLUTARATE DEHYDROGENASE"/>
    <property type="match status" value="1"/>
</dbReference>
<dbReference type="InterPro" id="IPR016166">
    <property type="entry name" value="FAD-bd_PCMH"/>
</dbReference>
<dbReference type="InterPro" id="IPR016169">
    <property type="entry name" value="FAD-bd_PCMH_sub2"/>
</dbReference>
<dbReference type="GO" id="GO:0046872">
    <property type="term" value="F:metal ion binding"/>
    <property type="evidence" value="ECO:0007669"/>
    <property type="project" value="UniProtKB-KW"/>
</dbReference>
<dbReference type="Pfam" id="PF01565">
    <property type="entry name" value="FAD_binding_4"/>
    <property type="match status" value="1"/>
</dbReference>
<dbReference type="PANTHER" id="PTHR11748">
    <property type="entry name" value="D-LACTATE DEHYDROGENASE"/>
    <property type="match status" value="1"/>
</dbReference>
<evidence type="ECO:0000256" key="4">
    <source>
        <dbReference type="ARBA" id="ARBA00022827"/>
    </source>
</evidence>
<dbReference type="InterPro" id="IPR036318">
    <property type="entry name" value="FAD-bd_PCMH-like_sf"/>
</dbReference>
<dbReference type="PROSITE" id="PS00198">
    <property type="entry name" value="4FE4S_FER_1"/>
    <property type="match status" value="1"/>
</dbReference>
<dbReference type="InterPro" id="IPR004113">
    <property type="entry name" value="FAD-bd_oxidored_4_C"/>
</dbReference>
<feature type="compositionally biased region" description="Basic and acidic residues" evidence="8">
    <location>
        <begin position="778"/>
        <end position="804"/>
    </location>
</feature>
<feature type="compositionally biased region" description="Low complexity" evidence="8">
    <location>
        <begin position="752"/>
        <end position="777"/>
    </location>
</feature>
<keyword evidence="12" id="KW-1185">Reference proteome</keyword>
<evidence type="ECO:0000256" key="3">
    <source>
        <dbReference type="ARBA" id="ARBA00022723"/>
    </source>
</evidence>
<keyword evidence="5" id="KW-0560">Oxidoreductase</keyword>
<dbReference type="Pfam" id="PF13183">
    <property type="entry name" value="Fer4_8"/>
    <property type="match status" value="1"/>
</dbReference>
<evidence type="ECO:0000313" key="12">
    <source>
        <dbReference type="Proteomes" id="UP000185511"/>
    </source>
</evidence>
<dbReference type="SUPFAM" id="SSF55103">
    <property type="entry name" value="FAD-linked oxidases, C-terminal domain"/>
    <property type="match status" value="1"/>
</dbReference>
<dbReference type="Proteomes" id="UP000185511">
    <property type="component" value="Chromosome"/>
</dbReference>
<dbReference type="GO" id="GO:1903457">
    <property type="term" value="P:lactate catabolic process"/>
    <property type="evidence" value="ECO:0007669"/>
    <property type="project" value="TreeGrafter"/>
</dbReference>
<dbReference type="EMBL" id="CP016076">
    <property type="protein sequence ID" value="APU15983.1"/>
    <property type="molecule type" value="Genomic_DNA"/>
</dbReference>
<dbReference type="SUPFAM" id="SSF46548">
    <property type="entry name" value="alpha-helical ferredoxin"/>
    <property type="match status" value="1"/>
</dbReference>
<comment type="cofactor">
    <cofactor evidence="1">
        <name>FAD</name>
        <dbReference type="ChEBI" id="CHEBI:57692"/>
    </cofactor>
</comment>
<dbReference type="GO" id="GO:0071949">
    <property type="term" value="F:FAD binding"/>
    <property type="evidence" value="ECO:0007669"/>
    <property type="project" value="InterPro"/>
</dbReference>
<dbReference type="PROSITE" id="PS51379">
    <property type="entry name" value="4FE4S_FER_2"/>
    <property type="match status" value="1"/>
</dbReference>
<dbReference type="AlphaFoldDB" id="A0AAC9PTC3"/>
<evidence type="ECO:0000256" key="6">
    <source>
        <dbReference type="ARBA" id="ARBA00023004"/>
    </source>
</evidence>
<keyword evidence="3" id="KW-0479">Metal-binding</keyword>
<evidence type="ECO:0000256" key="5">
    <source>
        <dbReference type="ARBA" id="ARBA00023002"/>
    </source>
</evidence>
<dbReference type="Pfam" id="PF02754">
    <property type="entry name" value="CCG"/>
    <property type="match status" value="1"/>
</dbReference>
<feature type="region of interest" description="Disordered" evidence="8">
    <location>
        <begin position="717"/>
        <end position="804"/>
    </location>
</feature>
<organism evidence="11 12">
    <name type="scientific">Actinoalloteichus fjordicus</name>
    <dbReference type="NCBI Taxonomy" id="1612552"/>
    <lineage>
        <taxon>Bacteria</taxon>
        <taxon>Bacillati</taxon>
        <taxon>Actinomycetota</taxon>
        <taxon>Actinomycetes</taxon>
        <taxon>Pseudonocardiales</taxon>
        <taxon>Pseudonocardiaceae</taxon>
        <taxon>Actinoalloteichus</taxon>
    </lineage>
</organism>
<keyword evidence="6" id="KW-0408">Iron</keyword>
<dbReference type="GO" id="GO:0004458">
    <property type="term" value="F:D-lactate dehydrogenase (cytochrome) activity"/>
    <property type="evidence" value="ECO:0007669"/>
    <property type="project" value="TreeGrafter"/>
</dbReference>
<dbReference type="InterPro" id="IPR016164">
    <property type="entry name" value="FAD-linked_Oxase-like_C"/>
</dbReference>
<dbReference type="RefSeq" id="WP_232237343.1">
    <property type="nucleotide sequence ID" value="NZ_CP016076.1"/>
</dbReference>
<dbReference type="InterPro" id="IPR017896">
    <property type="entry name" value="4Fe4S_Fe-S-bd"/>
</dbReference>
<feature type="domain" description="4Fe-4S ferredoxin-type" evidence="9">
    <location>
        <begin position="590"/>
        <end position="621"/>
    </location>
</feature>
<feature type="domain" description="FAD-binding PCMH-type" evidence="10">
    <location>
        <begin position="43"/>
        <end position="256"/>
    </location>
</feature>
<keyword evidence="7" id="KW-0411">Iron-sulfur</keyword>
<reference evidence="12" key="1">
    <citation type="submission" date="2016-06" db="EMBL/GenBank/DDBJ databases">
        <title>Complete genome sequence of Actinoalloteichus fjordicus DSM 46855 (=ADI127-17), type strain of the new species Actinoalloteichus fjordicus.</title>
        <authorList>
            <person name="Ruckert C."/>
            <person name="Nouioui I."/>
            <person name="Willmese J."/>
            <person name="van Wezel G."/>
            <person name="Klenk H.-P."/>
            <person name="Kalinowski J."/>
            <person name="Zotchev S.B."/>
        </authorList>
    </citation>
    <scope>NUCLEOTIDE SEQUENCE [LARGE SCALE GENOMIC DNA]</scope>
    <source>
        <strain evidence="12">ADI127-7</strain>
    </source>
</reference>
<dbReference type="Gene3D" id="3.30.70.2190">
    <property type="match status" value="1"/>
</dbReference>
<evidence type="ECO:0000259" key="10">
    <source>
        <dbReference type="PROSITE" id="PS51387"/>
    </source>
</evidence>
<dbReference type="Gene3D" id="3.30.465.10">
    <property type="match status" value="1"/>
</dbReference>
<sequence length="1046" mass="110231">MSEARQDRTRATDLAARLRRAVTCEVDDGSRRRAEYSTDASNYRVVPEVVVFPAEVDDVLATLEIARAEGVPLTPRGGGTSIAGNAIGPGIVLDFSRHLGRVLSLDPDARTATVQPGLVLADLQRAAAPHGLRFGPDPSTHTRATLAGMIGNNACGPHAVAYGRTADNVRSLDVVDGAGRHFTAADDLDVVPGLRGLVGARLDVLRTELGRFPRQVSGYSLEHLLPERGHSLAKALVGTEGTVTLTLAATVDLVPIAPARILLVLGYPTMPDAADAVPRLLAHRPLAVEGLDARLVDVVRRHRGEAYVPELPRGGGWLMVEVGGADHAAAEASARALLADADAVDAVVLPSGAQATAMWRIREDGAGLAGRTPNGKQAWPGWEDSAVPPARLGAYLREFESLMDSYGVEGLPYGHFGDGCVHVRIGLPLERDGAVLRAFVTDAARLVAAHGGSFSGEHGDGRARGELLPLMYSERAIDAFAAFKGLLDPEDVLNPGVLVRPRALDADLRRPRAMPLLAADGFAFTHDDGDLTRAVHRCVGVGKCRADNGAAGGFMCPSFLATRDEKDSTRGRARVLQDLANGSLVTGGWAAPEVHESLDLCLSCKACASDCPAGVDMAQYKAEVLHRRYAGRLRPISHYSLGRLPLWMSLLRRLGRIGPALANAVFQARPLRRPLLALAGVDGRRRVPRFAAMPFTRWWRRKAGDALRFGAAAGSTAAGAANSGGAPGSAVGSGPAGAGLAESRTREGGPGESRSGEPSSVESGPVESSPVRSASARESVESRGEQRRQGGRRGSVDSTEHDARPPVVLWADSFTDGFSPEAAKAAVEVLGSAGYRVIVPARQACCGLTWISTGQLTGARRRLRELLSVFGPYAAQGVPIVGLEPSCLAVLRSDLVELLPTDPRARQVAEAAISLAELLTHRPAGGQPWQPPDLTGVTVLAQPHCHQHAVYGYETDLALLAKAGAQTTRLAGCCGLAGNFGMERGHYDVSVAVAENALLPALRERAEDTVFLADGFSCRTQAEQLAGVRGVHLAQLLARGVDVLGE</sequence>
<dbReference type="InterPro" id="IPR006094">
    <property type="entry name" value="Oxid_FAD_bind_N"/>
</dbReference>
<dbReference type="InterPro" id="IPR017900">
    <property type="entry name" value="4Fe4S_Fe_S_CS"/>
</dbReference>
<dbReference type="PROSITE" id="PS51387">
    <property type="entry name" value="FAD_PCMH"/>
    <property type="match status" value="1"/>
</dbReference>
<dbReference type="GO" id="GO:0051536">
    <property type="term" value="F:iron-sulfur cluster binding"/>
    <property type="evidence" value="ECO:0007669"/>
    <property type="project" value="UniProtKB-KW"/>
</dbReference>
<evidence type="ECO:0000256" key="1">
    <source>
        <dbReference type="ARBA" id="ARBA00001974"/>
    </source>
</evidence>
<evidence type="ECO:0000313" key="11">
    <source>
        <dbReference type="EMBL" id="APU15983.1"/>
    </source>
</evidence>